<dbReference type="EMBL" id="VJND01000002">
    <property type="protein sequence ID" value="TSE26680.1"/>
    <property type="molecule type" value="Genomic_DNA"/>
</dbReference>
<dbReference type="GO" id="GO:0008033">
    <property type="term" value="P:tRNA processing"/>
    <property type="evidence" value="ECO:0007669"/>
    <property type="project" value="UniProtKB-KW"/>
</dbReference>
<evidence type="ECO:0000256" key="3">
    <source>
        <dbReference type="ARBA" id="ARBA00022722"/>
    </source>
</evidence>
<evidence type="ECO:0000256" key="1">
    <source>
        <dbReference type="ARBA" id="ARBA00002663"/>
    </source>
</evidence>
<dbReference type="InterPro" id="IPR014721">
    <property type="entry name" value="Ribsml_uS5_D2-typ_fold_subgr"/>
</dbReference>
<keyword evidence="6" id="KW-0694">RNA-binding</keyword>
<evidence type="ECO:0000256" key="4">
    <source>
        <dbReference type="ARBA" id="ARBA00022759"/>
    </source>
</evidence>
<keyword evidence="2" id="KW-0819">tRNA processing</keyword>
<dbReference type="Proteomes" id="UP000320225">
    <property type="component" value="Unassembled WGS sequence"/>
</dbReference>
<dbReference type="EC" id="3.1.26.5" evidence="7"/>
<comment type="function">
    <text evidence="1">RNaseP catalyzes the removal of the 5'-leader sequence from pre-tRNA to produce the mature 5'-terminus. It can also cleave other RNA substrates such as 4.5S RNA. The protein component plays an auxiliary but essential role in vivo by binding to the 5'-leader sequence and broadening the substrate specificity of the ribozyme.</text>
</comment>
<organism evidence="7 8">
    <name type="scientific">Tepidimonas sediminis</name>
    <dbReference type="NCBI Taxonomy" id="2588941"/>
    <lineage>
        <taxon>Bacteria</taxon>
        <taxon>Pseudomonadati</taxon>
        <taxon>Pseudomonadota</taxon>
        <taxon>Betaproteobacteria</taxon>
        <taxon>Burkholderiales</taxon>
        <taxon>Tepidimonas</taxon>
    </lineage>
</organism>
<dbReference type="GO" id="GO:0000049">
    <property type="term" value="F:tRNA binding"/>
    <property type="evidence" value="ECO:0007669"/>
    <property type="project" value="InterPro"/>
</dbReference>
<dbReference type="SUPFAM" id="SSF54211">
    <property type="entry name" value="Ribosomal protein S5 domain 2-like"/>
    <property type="match status" value="1"/>
</dbReference>
<keyword evidence="3" id="KW-0540">Nuclease</keyword>
<evidence type="ECO:0000256" key="6">
    <source>
        <dbReference type="ARBA" id="ARBA00022884"/>
    </source>
</evidence>
<dbReference type="RefSeq" id="WP_185970549.1">
    <property type="nucleotide sequence ID" value="NZ_VJND01000002.1"/>
</dbReference>
<dbReference type="GO" id="GO:0004526">
    <property type="term" value="F:ribonuclease P activity"/>
    <property type="evidence" value="ECO:0007669"/>
    <property type="project" value="UniProtKB-EC"/>
</dbReference>
<comment type="caution">
    <text evidence="7">The sequence shown here is derived from an EMBL/GenBank/DDBJ whole genome shotgun (WGS) entry which is preliminary data.</text>
</comment>
<dbReference type="Pfam" id="PF00825">
    <property type="entry name" value="Ribonuclease_P"/>
    <property type="match status" value="1"/>
</dbReference>
<evidence type="ECO:0000256" key="5">
    <source>
        <dbReference type="ARBA" id="ARBA00022801"/>
    </source>
</evidence>
<protein>
    <submittedName>
        <fullName evidence="7">Ribonuclease P protein component</fullName>
        <ecNumber evidence="7">3.1.26.5</ecNumber>
    </submittedName>
</protein>
<dbReference type="InterPro" id="IPR020568">
    <property type="entry name" value="Ribosomal_Su5_D2-typ_SF"/>
</dbReference>
<keyword evidence="5 7" id="KW-0378">Hydrolase</keyword>
<keyword evidence="8" id="KW-1185">Reference proteome</keyword>
<proteinExistence type="predicted"/>
<dbReference type="InterPro" id="IPR020539">
    <property type="entry name" value="RNase_P_CS"/>
</dbReference>
<reference evidence="7 8" key="1">
    <citation type="submission" date="2019-07" db="EMBL/GenBank/DDBJ databases">
        <title>Tepidimonas sediminis YIM 72259 draft genome.</title>
        <authorList>
            <person name="Da Costa M.S."/>
            <person name="Froufe H.J.C."/>
            <person name="Egas C."/>
            <person name="Albuquerque L."/>
        </authorList>
    </citation>
    <scope>NUCLEOTIDE SEQUENCE [LARGE SCALE GENOMIC DNA]</scope>
    <source>
        <strain evidence="7 8">YIM 72259</strain>
    </source>
</reference>
<evidence type="ECO:0000256" key="2">
    <source>
        <dbReference type="ARBA" id="ARBA00022694"/>
    </source>
</evidence>
<dbReference type="InterPro" id="IPR000100">
    <property type="entry name" value="RNase_P"/>
</dbReference>
<dbReference type="PROSITE" id="PS00648">
    <property type="entry name" value="RIBONUCLEASE_P"/>
    <property type="match status" value="1"/>
</dbReference>
<evidence type="ECO:0000313" key="7">
    <source>
        <dbReference type="EMBL" id="TSE26680.1"/>
    </source>
</evidence>
<evidence type="ECO:0000313" key="8">
    <source>
        <dbReference type="Proteomes" id="UP000320225"/>
    </source>
</evidence>
<dbReference type="AlphaFoldDB" id="A0A554WSW6"/>
<keyword evidence="4" id="KW-0255">Endonuclease</keyword>
<sequence>MSAAPASPAPAPRPQPLRRRAQFEAVLATPPMVQTAHFALHGVPWPYAGGQPMLPAAPGPWLGLVVPRRWARRAVTRNLIKRQARAVAAILPPPPGAWVLRLKRGWPTTEFPSAASAPLRRAVRAELMQLLGARLRQRLAAGYAGARP</sequence>
<dbReference type="Gene3D" id="3.30.230.10">
    <property type="match status" value="1"/>
</dbReference>
<accession>A0A554WSW6</accession>
<gene>
    <name evidence="7" type="primary">rnpA</name>
    <name evidence="7" type="ORF">Tsedi_00388</name>
</gene>
<name>A0A554WSW6_9BURK</name>